<proteinExistence type="predicted"/>
<dbReference type="Proteomes" id="UP000254150">
    <property type="component" value="Unassembled WGS sequence"/>
</dbReference>
<protein>
    <recommendedName>
        <fullName evidence="1">Co-chaperone DjlA N-terminal domain-containing protein</fullName>
    </recommendedName>
</protein>
<gene>
    <name evidence="2" type="ORF">NCTC7807_05871</name>
</gene>
<dbReference type="InterPro" id="IPR029024">
    <property type="entry name" value="TerB-like"/>
</dbReference>
<evidence type="ECO:0000313" key="3">
    <source>
        <dbReference type="Proteomes" id="UP000254150"/>
    </source>
</evidence>
<accession>A0A380PBV1</accession>
<dbReference type="SUPFAM" id="SSF158682">
    <property type="entry name" value="TerB-like"/>
    <property type="match status" value="1"/>
</dbReference>
<evidence type="ECO:0000313" key="2">
    <source>
        <dbReference type="EMBL" id="SUP62699.1"/>
    </source>
</evidence>
<evidence type="ECO:0000259" key="1">
    <source>
        <dbReference type="Pfam" id="PF05099"/>
    </source>
</evidence>
<dbReference type="RefSeq" id="WP_100452797.1">
    <property type="nucleotide sequence ID" value="NZ_UHID01000009.1"/>
</dbReference>
<dbReference type="EMBL" id="UHID01000009">
    <property type="protein sequence ID" value="SUP62699.1"/>
    <property type="molecule type" value="Genomic_DNA"/>
</dbReference>
<dbReference type="AlphaFoldDB" id="A0A380PBV1"/>
<organism evidence="2 3">
    <name type="scientific">Streptomyces griseus</name>
    <dbReference type="NCBI Taxonomy" id="1911"/>
    <lineage>
        <taxon>Bacteria</taxon>
        <taxon>Bacillati</taxon>
        <taxon>Actinomycetota</taxon>
        <taxon>Actinomycetes</taxon>
        <taxon>Kitasatosporales</taxon>
        <taxon>Streptomycetaceae</taxon>
        <taxon>Streptomyces</taxon>
    </lineage>
</organism>
<reference evidence="2 3" key="1">
    <citation type="submission" date="2018-06" db="EMBL/GenBank/DDBJ databases">
        <authorList>
            <consortium name="Pathogen Informatics"/>
            <person name="Doyle S."/>
        </authorList>
    </citation>
    <scope>NUCLEOTIDE SEQUENCE [LARGE SCALE GENOMIC DNA]</scope>
    <source>
        <strain evidence="2 3">NCTC7807</strain>
    </source>
</reference>
<feature type="domain" description="Co-chaperone DjlA N-terminal" evidence="1">
    <location>
        <begin position="98"/>
        <end position="222"/>
    </location>
</feature>
<sequence length="233" mass="24302">MLPRSRSGRATEDRRPRVCGVRTHWTTVGDGEFHCPDCGGDRNYQRRTGRRRLTLLGLPVLPRGEAGPVVECASCEGHFPTDVLARPTTTRFSALLRDAVHTVALAVLAAGGTGSRTALAAAVEAVRDAGYEDCTAERLTAVAEALAADTGQRSGGGDAEALLAVELHEALDPLAPHLAGLGRASLLLRAAGIALADGPYTPAERDVLTAVGAALTLPREEVTDLLTAARTPS</sequence>
<dbReference type="GeneID" id="95071928"/>
<dbReference type="InterPro" id="IPR007791">
    <property type="entry name" value="DjlA_N"/>
</dbReference>
<name>A0A380PBV1_STRGR</name>
<dbReference type="Pfam" id="PF05099">
    <property type="entry name" value="TerB"/>
    <property type="match status" value="1"/>
</dbReference>